<protein>
    <submittedName>
        <fullName evidence="2">Uncharacterized protein</fullName>
    </submittedName>
</protein>
<proteinExistence type="predicted"/>
<gene>
    <name evidence="2" type="ORF">MANT1106_LOCUS4863</name>
</gene>
<evidence type="ECO:0000256" key="1">
    <source>
        <dbReference type="SAM" id="MobiDB-lite"/>
    </source>
</evidence>
<feature type="region of interest" description="Disordered" evidence="1">
    <location>
        <begin position="116"/>
        <end position="140"/>
    </location>
</feature>
<reference evidence="2" key="1">
    <citation type="submission" date="2021-01" db="EMBL/GenBank/DDBJ databases">
        <authorList>
            <person name="Corre E."/>
            <person name="Pelletier E."/>
            <person name="Niang G."/>
            <person name="Scheremetjew M."/>
            <person name="Finn R."/>
            <person name="Kale V."/>
            <person name="Holt S."/>
            <person name="Cochrane G."/>
            <person name="Meng A."/>
            <person name="Brown T."/>
            <person name="Cohen L."/>
        </authorList>
    </citation>
    <scope>NUCLEOTIDE SEQUENCE</scope>
    <source>
        <strain evidence="2">SL-175</strain>
    </source>
</reference>
<organism evidence="2">
    <name type="scientific">Mantoniella antarctica</name>
    <dbReference type="NCBI Taxonomy" id="81844"/>
    <lineage>
        <taxon>Eukaryota</taxon>
        <taxon>Viridiplantae</taxon>
        <taxon>Chlorophyta</taxon>
        <taxon>Mamiellophyceae</taxon>
        <taxon>Mamiellales</taxon>
        <taxon>Mamiellaceae</taxon>
        <taxon>Mantoniella</taxon>
    </lineage>
</organism>
<name>A0A7S0SCP0_9CHLO</name>
<accession>A0A7S0SCP0</accession>
<dbReference type="EMBL" id="HBFC01008486">
    <property type="protein sequence ID" value="CAD8702181.1"/>
    <property type="molecule type" value="Transcribed_RNA"/>
</dbReference>
<evidence type="ECO:0000313" key="2">
    <source>
        <dbReference type="EMBL" id="CAD8702181.1"/>
    </source>
</evidence>
<sequence>MFSAIQNGIPKNCQCFAPPRVPSEGELNPILNDGVSLICGRLIFHRNGSSTANLWAHLKHRHPDTFVTLHPAAEAGYTYSSRPSGKFLMQAAAKVLSFHRFYSTSCEAERIFSRAGLSNDGGHEQTNTVSTEEQDAVSSS</sequence>
<dbReference type="AlphaFoldDB" id="A0A7S0SCP0"/>
<feature type="compositionally biased region" description="Polar residues" evidence="1">
    <location>
        <begin position="124"/>
        <end position="140"/>
    </location>
</feature>